<protein>
    <recommendedName>
        <fullName evidence="2">F-box domain-containing protein</fullName>
    </recommendedName>
</protein>
<sequence>MARYQPIKAAWLQESPFNVEAQLHSYHHPMDSPPTLDTLPNEIQLQILSLVTSHDLSTLARTSKHFNKFVIPLLWTDIELHEAGYHESKYEIKVPPPVRDPERRPYHTKGKRSCGEGARQKTTLFFEILQTMHRENPEQLELVTKRIRHLCTVIGPLWVPRDDDDKPINPVSIQVWGLLPYFSNLETLELHGDYTYQYDDTQVSEITGPAPRLRFSSSRDTCHEPY</sequence>
<dbReference type="EMBL" id="JAADJG010000670">
    <property type="protein sequence ID" value="KAF4439929.1"/>
    <property type="molecule type" value="Genomic_DNA"/>
</dbReference>
<dbReference type="SUPFAM" id="SSF81383">
    <property type="entry name" value="F-box domain"/>
    <property type="match status" value="1"/>
</dbReference>
<dbReference type="OrthoDB" id="3927840at2759"/>
<feature type="region of interest" description="Disordered" evidence="1">
    <location>
        <begin position="93"/>
        <end position="114"/>
    </location>
</feature>
<evidence type="ECO:0000313" key="3">
    <source>
        <dbReference type="EMBL" id="KAF4439929.1"/>
    </source>
</evidence>
<evidence type="ECO:0000256" key="1">
    <source>
        <dbReference type="SAM" id="MobiDB-lite"/>
    </source>
</evidence>
<accession>A0A8H4JZR1</accession>
<dbReference type="Proteomes" id="UP000605986">
    <property type="component" value="Unassembled WGS sequence"/>
</dbReference>
<dbReference type="InterPro" id="IPR036047">
    <property type="entry name" value="F-box-like_dom_sf"/>
</dbReference>
<evidence type="ECO:0000313" key="4">
    <source>
        <dbReference type="Proteomes" id="UP000605986"/>
    </source>
</evidence>
<gene>
    <name evidence="3" type="ORF">F53441_12430</name>
</gene>
<dbReference type="Gene3D" id="1.20.1280.50">
    <property type="match status" value="1"/>
</dbReference>
<dbReference type="InterPro" id="IPR001810">
    <property type="entry name" value="F-box_dom"/>
</dbReference>
<feature type="domain" description="F-box" evidence="2">
    <location>
        <begin position="33"/>
        <end position="78"/>
    </location>
</feature>
<proteinExistence type="predicted"/>
<evidence type="ECO:0000259" key="2">
    <source>
        <dbReference type="PROSITE" id="PS50181"/>
    </source>
</evidence>
<keyword evidence="4" id="KW-1185">Reference proteome</keyword>
<comment type="caution">
    <text evidence="3">The sequence shown here is derived from an EMBL/GenBank/DDBJ whole genome shotgun (WGS) entry which is preliminary data.</text>
</comment>
<dbReference type="AlphaFoldDB" id="A0A8H4JZR1"/>
<dbReference type="PROSITE" id="PS50181">
    <property type="entry name" value="FBOX"/>
    <property type="match status" value="1"/>
</dbReference>
<reference evidence="3" key="1">
    <citation type="submission" date="2020-01" db="EMBL/GenBank/DDBJ databases">
        <title>Identification and distribution of gene clusters putatively required for synthesis of sphingolipid metabolism inhibitors in phylogenetically diverse species of the filamentous fungus Fusarium.</title>
        <authorList>
            <person name="Kim H.-S."/>
            <person name="Busman M."/>
            <person name="Brown D.W."/>
            <person name="Divon H."/>
            <person name="Uhlig S."/>
            <person name="Proctor R.H."/>
        </authorList>
    </citation>
    <scope>NUCLEOTIDE SEQUENCE</scope>
    <source>
        <strain evidence="3">NRRL 53441</strain>
    </source>
</reference>
<dbReference type="Pfam" id="PF12937">
    <property type="entry name" value="F-box-like"/>
    <property type="match status" value="1"/>
</dbReference>
<name>A0A8H4JZR1_9HYPO</name>
<organism evidence="3 4">
    <name type="scientific">Fusarium austroafricanum</name>
    <dbReference type="NCBI Taxonomy" id="2364996"/>
    <lineage>
        <taxon>Eukaryota</taxon>
        <taxon>Fungi</taxon>
        <taxon>Dikarya</taxon>
        <taxon>Ascomycota</taxon>
        <taxon>Pezizomycotina</taxon>
        <taxon>Sordariomycetes</taxon>
        <taxon>Hypocreomycetidae</taxon>
        <taxon>Hypocreales</taxon>
        <taxon>Nectriaceae</taxon>
        <taxon>Fusarium</taxon>
        <taxon>Fusarium concolor species complex</taxon>
    </lineage>
</organism>